<evidence type="ECO:0000256" key="1">
    <source>
        <dbReference type="SAM" id="Phobius"/>
    </source>
</evidence>
<protein>
    <submittedName>
        <fullName evidence="2">Uncharacterized protein</fullName>
    </submittedName>
</protein>
<sequence>MIVVHALFMMQCSMEIGLSVWIWAKFLVRIACLMSLCLPYYFYTIGWREKKLVNTKGMLRAADFRIGKLITGNIHRLQDIYWLQVMCLIKCQDDIFGHVIRKKFSDKFPGITCTCRTNGGWSD</sequence>
<gene>
    <name evidence="2" type="ORF">D0Y65_043490</name>
</gene>
<keyword evidence="1" id="KW-0472">Membrane</keyword>
<accession>A0A445GHS2</accession>
<dbReference type="Proteomes" id="UP000289340">
    <property type="component" value="Chromosome 16"/>
</dbReference>
<comment type="caution">
    <text evidence="2">The sequence shown here is derived from an EMBL/GenBank/DDBJ whole genome shotgun (WGS) entry which is preliminary data.</text>
</comment>
<dbReference type="EMBL" id="QZWG01000016">
    <property type="protein sequence ID" value="RZB60753.1"/>
    <property type="molecule type" value="Genomic_DNA"/>
</dbReference>
<organism evidence="2 3">
    <name type="scientific">Glycine soja</name>
    <name type="common">Wild soybean</name>
    <dbReference type="NCBI Taxonomy" id="3848"/>
    <lineage>
        <taxon>Eukaryota</taxon>
        <taxon>Viridiplantae</taxon>
        <taxon>Streptophyta</taxon>
        <taxon>Embryophyta</taxon>
        <taxon>Tracheophyta</taxon>
        <taxon>Spermatophyta</taxon>
        <taxon>Magnoliopsida</taxon>
        <taxon>eudicotyledons</taxon>
        <taxon>Gunneridae</taxon>
        <taxon>Pentapetalae</taxon>
        <taxon>rosids</taxon>
        <taxon>fabids</taxon>
        <taxon>Fabales</taxon>
        <taxon>Fabaceae</taxon>
        <taxon>Papilionoideae</taxon>
        <taxon>50 kb inversion clade</taxon>
        <taxon>NPAAA clade</taxon>
        <taxon>indigoferoid/millettioid clade</taxon>
        <taxon>Phaseoleae</taxon>
        <taxon>Glycine</taxon>
        <taxon>Glycine subgen. Soja</taxon>
    </lineage>
</organism>
<keyword evidence="1" id="KW-0812">Transmembrane</keyword>
<keyword evidence="1" id="KW-1133">Transmembrane helix</keyword>
<dbReference type="AlphaFoldDB" id="A0A445GHS2"/>
<name>A0A445GHS2_GLYSO</name>
<feature type="transmembrane region" description="Helical" evidence="1">
    <location>
        <begin position="20"/>
        <end position="43"/>
    </location>
</feature>
<evidence type="ECO:0000313" key="3">
    <source>
        <dbReference type="Proteomes" id="UP000289340"/>
    </source>
</evidence>
<evidence type="ECO:0000313" key="2">
    <source>
        <dbReference type="EMBL" id="RZB60753.1"/>
    </source>
</evidence>
<keyword evidence="3" id="KW-1185">Reference proteome</keyword>
<proteinExistence type="predicted"/>
<reference evidence="2 3" key="1">
    <citation type="submission" date="2018-09" db="EMBL/GenBank/DDBJ databases">
        <title>A high-quality reference genome of wild soybean provides a powerful tool to mine soybean genomes.</title>
        <authorList>
            <person name="Xie M."/>
            <person name="Chung C.Y.L."/>
            <person name="Li M.-W."/>
            <person name="Wong F.-L."/>
            <person name="Chan T.-F."/>
            <person name="Lam H.-M."/>
        </authorList>
    </citation>
    <scope>NUCLEOTIDE SEQUENCE [LARGE SCALE GENOMIC DNA]</scope>
    <source>
        <strain evidence="3">cv. W05</strain>
        <tissue evidence="2">Hypocotyl of etiolated seedlings</tissue>
    </source>
</reference>